<reference evidence="2 3" key="1">
    <citation type="submission" date="2024-07" db="EMBL/GenBank/DDBJ databases">
        <title>Genomic Encyclopedia of Type Strains, Phase V (KMG-V): Genome sequencing to study the core and pangenomes of soil and plant-associated prokaryotes.</title>
        <authorList>
            <person name="Whitman W."/>
        </authorList>
    </citation>
    <scope>NUCLEOTIDE SEQUENCE [LARGE SCALE GENOMIC DNA]</scope>
    <source>
        <strain evidence="2 3">USDA 222</strain>
    </source>
</reference>
<evidence type="ECO:0000313" key="3">
    <source>
        <dbReference type="Proteomes" id="UP001565474"/>
    </source>
</evidence>
<accession>A0ABV4GDF3</accession>
<dbReference type="PANTHER" id="PTHR42928">
    <property type="entry name" value="TRICARBOXYLATE-BINDING PROTEIN"/>
    <property type="match status" value="1"/>
</dbReference>
<dbReference type="Gene3D" id="3.40.190.10">
    <property type="entry name" value="Periplasmic binding protein-like II"/>
    <property type="match status" value="1"/>
</dbReference>
<dbReference type="Pfam" id="PF03401">
    <property type="entry name" value="TctC"/>
    <property type="match status" value="1"/>
</dbReference>
<dbReference type="InterPro" id="IPR042100">
    <property type="entry name" value="Bug_dom1"/>
</dbReference>
<proteinExistence type="inferred from homology"/>
<organism evidence="2 3">
    <name type="scientific">Bradyrhizobium yuanmingense</name>
    <dbReference type="NCBI Taxonomy" id="108015"/>
    <lineage>
        <taxon>Bacteria</taxon>
        <taxon>Pseudomonadati</taxon>
        <taxon>Pseudomonadota</taxon>
        <taxon>Alphaproteobacteria</taxon>
        <taxon>Hyphomicrobiales</taxon>
        <taxon>Nitrobacteraceae</taxon>
        <taxon>Bradyrhizobium</taxon>
    </lineage>
</organism>
<sequence>MFDPMPSSIAHIKAGRLIPLAVTTPVKSAALPDVPQHPISLQGYQATSWFGIVAPREMPYVLVEKLNQVINAAFTDARIMVRLAELGASPLPGSPTQFQAFIQSEMTKYAEVIRVAKIAPR</sequence>
<dbReference type="PANTHER" id="PTHR42928:SF5">
    <property type="entry name" value="BLR1237 PROTEIN"/>
    <property type="match status" value="1"/>
</dbReference>
<protein>
    <submittedName>
        <fullName evidence="2">Tripartite-type tricarboxylate transporter receptor subunit TctC</fullName>
    </submittedName>
</protein>
<dbReference type="Proteomes" id="UP001565474">
    <property type="component" value="Unassembled WGS sequence"/>
</dbReference>
<dbReference type="EMBL" id="JBGBZN010000002">
    <property type="protein sequence ID" value="MEY9469954.1"/>
    <property type="molecule type" value="Genomic_DNA"/>
</dbReference>
<comment type="similarity">
    <text evidence="1">Belongs to the UPF0065 (bug) family.</text>
</comment>
<comment type="caution">
    <text evidence="2">The sequence shown here is derived from an EMBL/GenBank/DDBJ whole genome shotgun (WGS) entry which is preliminary data.</text>
</comment>
<gene>
    <name evidence="2" type="ORF">ABH992_002353</name>
</gene>
<dbReference type="Gene3D" id="3.40.190.150">
    <property type="entry name" value="Bordetella uptake gene, domain 1"/>
    <property type="match status" value="1"/>
</dbReference>
<dbReference type="InterPro" id="IPR005064">
    <property type="entry name" value="BUG"/>
</dbReference>
<name>A0ABV4GDF3_9BRAD</name>
<keyword evidence="3" id="KW-1185">Reference proteome</keyword>
<dbReference type="RefSeq" id="WP_036035988.1">
    <property type="nucleotide sequence ID" value="NZ_JBGBYD010000002.1"/>
</dbReference>
<evidence type="ECO:0000256" key="1">
    <source>
        <dbReference type="ARBA" id="ARBA00006987"/>
    </source>
</evidence>
<evidence type="ECO:0000313" key="2">
    <source>
        <dbReference type="EMBL" id="MEY9469954.1"/>
    </source>
</evidence>
<keyword evidence="2" id="KW-0675">Receptor</keyword>